<feature type="domain" description="DTW" evidence="6">
    <location>
        <begin position="2"/>
        <end position="189"/>
    </location>
</feature>
<protein>
    <recommendedName>
        <fullName evidence="1">tRNA-uridine aminocarboxypropyltransferase</fullName>
        <ecNumber evidence="1">2.5.1.25</ecNumber>
    </recommendedName>
</protein>
<reference evidence="8 10" key="2">
    <citation type="submission" date="2023-10" db="EMBL/GenBank/DDBJ databases">
        <title>To unveil natural product biosynthetic capacity in Pseudoalteromonas.</title>
        <authorList>
            <person name="Wang J."/>
        </authorList>
    </citation>
    <scope>NUCLEOTIDE SEQUENCE [LARGE SCALE GENOMIC DNA]</scope>
    <source>
        <strain evidence="8 10">DSM 15914</strain>
    </source>
</reference>
<dbReference type="GO" id="GO:0016432">
    <property type="term" value="F:tRNA-uridine aminocarboxypropyltransferase activity"/>
    <property type="evidence" value="ECO:0007669"/>
    <property type="project" value="UniProtKB-EC"/>
</dbReference>
<evidence type="ECO:0000259" key="6">
    <source>
        <dbReference type="SMART" id="SM01144"/>
    </source>
</evidence>
<dbReference type="EMBL" id="WEIA01000004">
    <property type="protein sequence ID" value="NLR21382.1"/>
    <property type="molecule type" value="Genomic_DNA"/>
</dbReference>
<dbReference type="PANTHER" id="PTHR21392:SF0">
    <property type="entry name" value="TRNA-URIDINE AMINOCARBOXYPROPYLTRANSFERASE 2"/>
    <property type="match status" value="1"/>
</dbReference>
<evidence type="ECO:0000313" key="8">
    <source>
        <dbReference type="EMBL" id="WOX30247.1"/>
    </source>
</evidence>
<evidence type="ECO:0000256" key="1">
    <source>
        <dbReference type="ARBA" id="ARBA00012386"/>
    </source>
</evidence>
<dbReference type="SMART" id="SM01144">
    <property type="entry name" value="DTW"/>
    <property type="match status" value="1"/>
</dbReference>
<dbReference type="InterPro" id="IPR039262">
    <property type="entry name" value="DTWD2/TAPT"/>
</dbReference>
<evidence type="ECO:0000313" key="10">
    <source>
        <dbReference type="Proteomes" id="UP001304419"/>
    </source>
</evidence>
<comment type="similarity">
    <text evidence="5">Belongs to the TDD superfamily. DTWD2 family.</text>
</comment>
<dbReference type="AlphaFoldDB" id="A0A8I2KQ42"/>
<dbReference type="GO" id="GO:0008033">
    <property type="term" value="P:tRNA processing"/>
    <property type="evidence" value="ECO:0007669"/>
    <property type="project" value="UniProtKB-KW"/>
</dbReference>
<dbReference type="EMBL" id="CP137578">
    <property type="protein sequence ID" value="WOX30247.1"/>
    <property type="molecule type" value="Genomic_DNA"/>
</dbReference>
<evidence type="ECO:0000313" key="7">
    <source>
        <dbReference type="EMBL" id="NLR21382.1"/>
    </source>
</evidence>
<sequence>MKRNTCPVCQFPTKTCVCSYIGNVIPNATQVIIMQHPSEVKVAKNTAKLLALQLGSFALYVGENTTDFEELINFCNENHVALLYPNSHAKALTTEYNHAQKLDAIILLDGTWKKATKLYNLNPWLSKLPSFQFDSVNASEYTIRKSKHEYSLSTLEAAAQFLEIVDQCETADLYKLQAGMVKEQMKRMPDDVKARY</sequence>
<proteinExistence type="inferred from homology"/>
<evidence type="ECO:0000256" key="5">
    <source>
        <dbReference type="ARBA" id="ARBA00034489"/>
    </source>
</evidence>
<name>A0A8I2KQ42_9GAMM</name>
<dbReference type="EC" id="2.5.1.25" evidence="1"/>
<dbReference type="PANTHER" id="PTHR21392">
    <property type="entry name" value="TRNA-URIDINE AMINOCARBOXYPROPYLTRANSFERASE 2"/>
    <property type="match status" value="1"/>
</dbReference>
<keyword evidence="10" id="KW-1185">Reference proteome</keyword>
<dbReference type="Proteomes" id="UP000646877">
    <property type="component" value="Unassembled WGS sequence"/>
</dbReference>
<evidence type="ECO:0000256" key="4">
    <source>
        <dbReference type="ARBA" id="ARBA00022694"/>
    </source>
</evidence>
<keyword evidence="3" id="KW-0949">S-adenosyl-L-methionine</keyword>
<dbReference type="RefSeq" id="WP_130126215.1">
    <property type="nucleotide sequence ID" value="NZ_CBCSDF010000001.1"/>
</dbReference>
<evidence type="ECO:0000313" key="9">
    <source>
        <dbReference type="Proteomes" id="UP000646877"/>
    </source>
</evidence>
<dbReference type="InterPro" id="IPR005636">
    <property type="entry name" value="DTW"/>
</dbReference>
<gene>
    <name evidence="7" type="ORF">F9Y85_08650</name>
    <name evidence="8" type="ORF">R5H13_08310</name>
</gene>
<evidence type="ECO:0000256" key="3">
    <source>
        <dbReference type="ARBA" id="ARBA00022691"/>
    </source>
</evidence>
<dbReference type="Pfam" id="PF03942">
    <property type="entry name" value="DTW"/>
    <property type="match status" value="1"/>
</dbReference>
<keyword evidence="4" id="KW-0819">tRNA processing</keyword>
<keyword evidence="2 8" id="KW-0808">Transferase</keyword>
<accession>A0A8I2KQ42</accession>
<reference evidence="7" key="1">
    <citation type="submission" date="2019-10" db="EMBL/GenBank/DDBJ databases">
        <authorList>
            <person name="Paulsen S."/>
        </authorList>
    </citation>
    <scope>NUCLEOTIDE SEQUENCE</scope>
    <source>
        <strain evidence="7">LMG 19692</strain>
    </source>
</reference>
<organism evidence="7 9">
    <name type="scientific">Pseudoalteromonas maricaloris</name>
    <dbReference type="NCBI Taxonomy" id="184924"/>
    <lineage>
        <taxon>Bacteria</taxon>
        <taxon>Pseudomonadati</taxon>
        <taxon>Pseudomonadota</taxon>
        <taxon>Gammaproteobacteria</taxon>
        <taxon>Alteromonadales</taxon>
        <taxon>Pseudoalteromonadaceae</taxon>
        <taxon>Pseudoalteromonas</taxon>
    </lineage>
</organism>
<dbReference type="Proteomes" id="UP001304419">
    <property type="component" value="Chromosome 1"/>
</dbReference>
<evidence type="ECO:0000256" key="2">
    <source>
        <dbReference type="ARBA" id="ARBA00022679"/>
    </source>
</evidence>